<name>A0A7W8VG96_9ACTN</name>
<dbReference type="Pfam" id="PF20114">
    <property type="entry name" value="DUF6504"/>
    <property type="match status" value="1"/>
</dbReference>
<dbReference type="AlphaFoldDB" id="A0A7W8VG96"/>
<reference evidence="2 3" key="1">
    <citation type="submission" date="2020-08" db="EMBL/GenBank/DDBJ databases">
        <title>Sequencing the genomes of 1000 actinobacteria strains.</title>
        <authorList>
            <person name="Klenk H.-P."/>
        </authorList>
    </citation>
    <scope>NUCLEOTIDE SEQUENCE [LARGE SCALE GENOMIC DNA]</scope>
    <source>
        <strain evidence="2 3">DSM 44551</strain>
    </source>
</reference>
<dbReference type="InterPro" id="IPR045443">
    <property type="entry name" value="DUF6504"/>
</dbReference>
<sequence>MSAVYGVRIDVVEEDGRPVRFTWNGRVYAVRRVIDHWVTLRADHVAAAGGQGVPQRRHWRIEAGSDRSPGIFELRYESLGEEWTLARVVE</sequence>
<evidence type="ECO:0000313" key="2">
    <source>
        <dbReference type="EMBL" id="MBB5435237.1"/>
    </source>
</evidence>
<evidence type="ECO:0000313" key="3">
    <source>
        <dbReference type="Proteomes" id="UP000572635"/>
    </source>
</evidence>
<protein>
    <recommendedName>
        <fullName evidence="1">DUF6504 domain-containing protein</fullName>
    </recommendedName>
</protein>
<dbReference type="Proteomes" id="UP000572635">
    <property type="component" value="Unassembled WGS sequence"/>
</dbReference>
<dbReference type="EMBL" id="JACHDB010000002">
    <property type="protein sequence ID" value="MBB5435237.1"/>
    <property type="molecule type" value="Genomic_DNA"/>
</dbReference>
<keyword evidence="3" id="KW-1185">Reference proteome</keyword>
<organism evidence="2 3">
    <name type="scientific">Nocardiopsis composta</name>
    <dbReference type="NCBI Taxonomy" id="157465"/>
    <lineage>
        <taxon>Bacteria</taxon>
        <taxon>Bacillati</taxon>
        <taxon>Actinomycetota</taxon>
        <taxon>Actinomycetes</taxon>
        <taxon>Streptosporangiales</taxon>
        <taxon>Nocardiopsidaceae</taxon>
        <taxon>Nocardiopsis</taxon>
    </lineage>
</organism>
<proteinExistence type="predicted"/>
<evidence type="ECO:0000259" key="1">
    <source>
        <dbReference type="Pfam" id="PF20114"/>
    </source>
</evidence>
<accession>A0A7W8VG96</accession>
<gene>
    <name evidence="2" type="ORF">HDA36_005385</name>
</gene>
<feature type="domain" description="DUF6504" evidence="1">
    <location>
        <begin position="13"/>
        <end position="89"/>
    </location>
</feature>
<comment type="caution">
    <text evidence="2">The sequence shown here is derived from an EMBL/GenBank/DDBJ whole genome shotgun (WGS) entry which is preliminary data.</text>
</comment>